<accession>A0AA39QQV6</accession>
<protein>
    <recommendedName>
        <fullName evidence="7">Fatty acid hydroxylase domain-containing protein</fullName>
    </recommendedName>
</protein>
<dbReference type="AlphaFoldDB" id="A0AA39QQV6"/>
<evidence type="ECO:0000256" key="3">
    <source>
        <dbReference type="ARBA" id="ARBA00022989"/>
    </source>
</evidence>
<dbReference type="GO" id="GO:0016491">
    <property type="term" value="F:oxidoreductase activity"/>
    <property type="evidence" value="ECO:0007669"/>
    <property type="project" value="InterPro"/>
</dbReference>
<sequence>MAPNTTSTFASLATPSCTLVPQAPLIVGISDNVLSIVLPTIVYAVAGGFFHLLDVYNLFSQYRIHPSEDELKRNRVTKWQVLQAVVRYHTMQISIGLILNIGNGPPMVGDESCNINRIASVISRARNLIPMALAAIGVDAKGLANAIKGTSVGLAQMLAGDYLVGKSEKRSSGFTDLELILAKFVVSVGVPAFQYLLALTVVDTWIYFTHRLCHDNKTLYHRLIGIVHAQHHRLYVSYAYGAVYAHWLETLFLDILSFVLAGEIAQLTARQSMIFGSLATIKTISDHCGYVFPWDPFRLVNDNGAVFHDLHHQSWGLKYNFSTYTVFWDNLLGTTWADKAGAEERYKRVHELTAKRSQESDQKIAMTDRSTEKAVAEGVEM</sequence>
<name>A0AA39QQV6_9LECA</name>
<dbReference type="EMBL" id="JAFEKC020000023">
    <property type="protein sequence ID" value="KAK0507483.1"/>
    <property type="molecule type" value="Genomic_DNA"/>
</dbReference>
<evidence type="ECO:0000256" key="5">
    <source>
        <dbReference type="SAM" id="MobiDB-lite"/>
    </source>
</evidence>
<dbReference type="InterPro" id="IPR006694">
    <property type="entry name" value="Fatty_acid_hydroxylase"/>
</dbReference>
<dbReference type="Proteomes" id="UP001166286">
    <property type="component" value="Unassembled WGS sequence"/>
</dbReference>
<feature type="transmembrane region" description="Helical" evidence="6">
    <location>
        <begin position="33"/>
        <end position="53"/>
    </location>
</feature>
<evidence type="ECO:0000256" key="6">
    <source>
        <dbReference type="SAM" id="Phobius"/>
    </source>
</evidence>
<keyword evidence="2 6" id="KW-0812">Transmembrane</keyword>
<proteinExistence type="predicted"/>
<dbReference type="GO" id="GO:0005506">
    <property type="term" value="F:iron ion binding"/>
    <property type="evidence" value="ECO:0007669"/>
    <property type="project" value="InterPro"/>
</dbReference>
<dbReference type="Pfam" id="PF04116">
    <property type="entry name" value="FA_hydroxylase"/>
    <property type="match status" value="1"/>
</dbReference>
<feature type="domain" description="Fatty acid hydroxylase" evidence="7">
    <location>
        <begin position="196"/>
        <end position="334"/>
    </location>
</feature>
<keyword evidence="3 6" id="KW-1133">Transmembrane helix</keyword>
<dbReference type="PANTHER" id="PTHR11863">
    <property type="entry name" value="STEROL DESATURASE"/>
    <property type="match status" value="1"/>
</dbReference>
<evidence type="ECO:0000259" key="7">
    <source>
        <dbReference type="Pfam" id="PF04116"/>
    </source>
</evidence>
<evidence type="ECO:0000313" key="9">
    <source>
        <dbReference type="Proteomes" id="UP001166286"/>
    </source>
</evidence>
<reference evidence="8" key="1">
    <citation type="submission" date="2023-03" db="EMBL/GenBank/DDBJ databases">
        <title>Complete genome of Cladonia borealis.</title>
        <authorList>
            <person name="Park H."/>
        </authorList>
    </citation>
    <scope>NUCLEOTIDE SEQUENCE</scope>
    <source>
        <strain evidence="8">ANT050790</strain>
    </source>
</reference>
<evidence type="ECO:0000313" key="8">
    <source>
        <dbReference type="EMBL" id="KAK0507483.1"/>
    </source>
</evidence>
<dbReference type="InterPro" id="IPR050307">
    <property type="entry name" value="Sterol_Desaturase_Related"/>
</dbReference>
<dbReference type="GO" id="GO:0008610">
    <property type="term" value="P:lipid biosynthetic process"/>
    <property type="evidence" value="ECO:0007669"/>
    <property type="project" value="InterPro"/>
</dbReference>
<keyword evidence="4 6" id="KW-0472">Membrane</keyword>
<comment type="subcellular location">
    <subcellularLocation>
        <location evidence="1">Membrane</location>
    </subcellularLocation>
</comment>
<keyword evidence="9" id="KW-1185">Reference proteome</keyword>
<comment type="caution">
    <text evidence="8">The sequence shown here is derived from an EMBL/GenBank/DDBJ whole genome shotgun (WGS) entry which is preliminary data.</text>
</comment>
<feature type="region of interest" description="Disordered" evidence="5">
    <location>
        <begin position="358"/>
        <end position="381"/>
    </location>
</feature>
<gene>
    <name evidence="8" type="ORF">JMJ35_010006</name>
</gene>
<evidence type="ECO:0000256" key="4">
    <source>
        <dbReference type="ARBA" id="ARBA00023136"/>
    </source>
</evidence>
<feature type="transmembrane region" description="Helical" evidence="6">
    <location>
        <begin position="179"/>
        <end position="208"/>
    </location>
</feature>
<evidence type="ECO:0000256" key="1">
    <source>
        <dbReference type="ARBA" id="ARBA00004370"/>
    </source>
</evidence>
<organism evidence="8 9">
    <name type="scientific">Cladonia borealis</name>
    <dbReference type="NCBI Taxonomy" id="184061"/>
    <lineage>
        <taxon>Eukaryota</taxon>
        <taxon>Fungi</taxon>
        <taxon>Dikarya</taxon>
        <taxon>Ascomycota</taxon>
        <taxon>Pezizomycotina</taxon>
        <taxon>Lecanoromycetes</taxon>
        <taxon>OSLEUM clade</taxon>
        <taxon>Lecanoromycetidae</taxon>
        <taxon>Lecanorales</taxon>
        <taxon>Lecanorineae</taxon>
        <taxon>Cladoniaceae</taxon>
        <taxon>Cladonia</taxon>
    </lineage>
</organism>
<dbReference type="GO" id="GO:0016020">
    <property type="term" value="C:membrane"/>
    <property type="evidence" value="ECO:0007669"/>
    <property type="project" value="UniProtKB-SubCell"/>
</dbReference>
<evidence type="ECO:0000256" key="2">
    <source>
        <dbReference type="ARBA" id="ARBA00022692"/>
    </source>
</evidence>